<dbReference type="HOGENOM" id="CLU_163174_0_0_11"/>
<dbReference type="eggNOG" id="ENOG5033BVK">
    <property type="taxonomic scope" value="Bacteria"/>
</dbReference>
<gene>
    <name evidence="2" type="ordered locus">Ccur_02880</name>
</gene>
<dbReference type="InterPro" id="IPR045958">
    <property type="entry name" value="DUF6378"/>
</dbReference>
<dbReference type="STRING" id="469378.Ccur_02880"/>
<keyword evidence="3" id="KW-1185">Reference proteome</keyword>
<dbReference type="Pfam" id="PF19905">
    <property type="entry name" value="DUF6378"/>
    <property type="match status" value="1"/>
</dbReference>
<evidence type="ECO:0000313" key="2">
    <source>
        <dbReference type="EMBL" id="ACU94015.1"/>
    </source>
</evidence>
<proteinExistence type="predicted"/>
<protein>
    <recommendedName>
        <fullName evidence="1">DUF6378 domain-containing protein</fullName>
    </recommendedName>
</protein>
<evidence type="ECO:0000313" key="3">
    <source>
        <dbReference type="Proteomes" id="UP000000954"/>
    </source>
</evidence>
<dbReference type="EMBL" id="CP001682">
    <property type="protein sequence ID" value="ACU94015.1"/>
    <property type="molecule type" value="Genomic_DNA"/>
</dbReference>
<sequence length="121" mass="13892">MSEDDKTEQTPFVEELLKALPKKASYAMTEETERSRLLDDARKVVCCDREIKYGFVEDNFWDIARMWGVYLGVDLERRDVANMMILLKVARNNHAHPDDPGHRDNWVDIAGYAACGAEVDV</sequence>
<feature type="domain" description="DUF6378" evidence="1">
    <location>
        <begin position="37"/>
        <end position="119"/>
    </location>
</feature>
<organism evidence="2 3">
    <name type="scientific">Cryptobacterium curtum (strain ATCC 700683 / DSM 15641 / CCUG 43107 / 12-3)</name>
    <dbReference type="NCBI Taxonomy" id="469378"/>
    <lineage>
        <taxon>Bacteria</taxon>
        <taxon>Bacillati</taxon>
        <taxon>Actinomycetota</taxon>
        <taxon>Coriobacteriia</taxon>
        <taxon>Eggerthellales</taxon>
        <taxon>Eggerthellaceae</taxon>
        <taxon>Cryptobacterium</taxon>
    </lineage>
</organism>
<dbReference type="KEGG" id="ccu:Ccur_02880"/>
<accession>C7MM75</accession>
<reference evidence="2 3" key="1">
    <citation type="journal article" date="2009" name="Stand. Genomic Sci.">
        <title>Complete genome sequence of Cryptobacterium curtum type strain (12-3).</title>
        <authorList>
            <person name="Mavrommatis K."/>
            <person name="Pukall R."/>
            <person name="Rohde C."/>
            <person name="Chen F."/>
            <person name="Sims D."/>
            <person name="Brettin T."/>
            <person name="Kuske C."/>
            <person name="Detter J.C."/>
            <person name="Han C."/>
            <person name="Lapidus A."/>
            <person name="Copeland A."/>
            <person name="Glavina Del Rio T."/>
            <person name="Nolan M."/>
            <person name="Lucas S."/>
            <person name="Tice H."/>
            <person name="Cheng J.F."/>
            <person name="Bruce D."/>
            <person name="Goodwin L."/>
            <person name="Pitluck S."/>
            <person name="Ovchinnikova G."/>
            <person name="Pati A."/>
            <person name="Ivanova N."/>
            <person name="Chen A."/>
            <person name="Palaniappan K."/>
            <person name="Chain P."/>
            <person name="D'haeseleer P."/>
            <person name="Goker M."/>
            <person name="Bristow J."/>
            <person name="Eisen J.A."/>
            <person name="Markowitz V."/>
            <person name="Hugenholtz P."/>
            <person name="Rohde M."/>
            <person name="Klenk H.P."/>
            <person name="Kyrpides N.C."/>
        </authorList>
    </citation>
    <scope>NUCLEOTIDE SEQUENCE [LARGE SCALE GENOMIC DNA]</scope>
    <source>
        <strain evidence="3">ATCC 700683 / DSM 15641 / 12-3</strain>
    </source>
</reference>
<dbReference type="AlphaFoldDB" id="C7MM75"/>
<dbReference type="Proteomes" id="UP000000954">
    <property type="component" value="Chromosome"/>
</dbReference>
<name>C7MM75_CRYCD</name>
<dbReference type="RefSeq" id="WP_012802703.1">
    <property type="nucleotide sequence ID" value="NC_013170.1"/>
</dbReference>
<evidence type="ECO:0000259" key="1">
    <source>
        <dbReference type="Pfam" id="PF19905"/>
    </source>
</evidence>